<dbReference type="OrthoDB" id="282517at2"/>
<evidence type="ECO:0000256" key="1">
    <source>
        <dbReference type="SAM" id="MobiDB-lite"/>
    </source>
</evidence>
<gene>
    <name evidence="2" type="ORF">FRUB_08102</name>
</gene>
<comment type="caution">
    <text evidence="2">The sequence shown here is derived from an EMBL/GenBank/DDBJ whole genome shotgun (WGS) entry which is preliminary data.</text>
</comment>
<sequence length="136" mass="15228">MADDDFLAAFVSCMLPRADWTHAAHVRMAWLYLTRLPFDQALDRARTGIQRYNASLGNAAGYHDTVTVAFVRVIAARMSAGAETFSAFRDRNPDLFDRTGAVLQTHYSQSLLDSEEARRQFVPPDREPLPAEPRGA</sequence>
<dbReference type="AlphaFoldDB" id="A0A225DEF7"/>
<reference evidence="3" key="1">
    <citation type="submission" date="2017-06" db="EMBL/GenBank/DDBJ databases">
        <title>Genome analysis of Fimbriiglobus ruber SP5, the first member of the order Planctomycetales with confirmed chitinolytic capability.</title>
        <authorList>
            <person name="Ravin N.V."/>
            <person name="Rakitin A.L."/>
            <person name="Ivanova A.A."/>
            <person name="Beletsky A.V."/>
            <person name="Kulichevskaya I.S."/>
            <person name="Mardanov A.V."/>
            <person name="Dedysh S.N."/>
        </authorList>
    </citation>
    <scope>NUCLEOTIDE SEQUENCE [LARGE SCALE GENOMIC DNA]</scope>
    <source>
        <strain evidence="3">SP5</strain>
    </source>
</reference>
<proteinExistence type="predicted"/>
<dbReference type="EMBL" id="NIDE01000017">
    <property type="protein sequence ID" value="OWK35539.1"/>
    <property type="molecule type" value="Genomic_DNA"/>
</dbReference>
<name>A0A225DEF7_9BACT</name>
<protein>
    <submittedName>
        <fullName evidence="2">Uncharacterized protein</fullName>
    </submittedName>
</protein>
<feature type="region of interest" description="Disordered" evidence="1">
    <location>
        <begin position="114"/>
        <end position="136"/>
    </location>
</feature>
<organism evidence="2 3">
    <name type="scientific">Fimbriiglobus ruber</name>
    <dbReference type="NCBI Taxonomy" id="1908690"/>
    <lineage>
        <taxon>Bacteria</taxon>
        <taxon>Pseudomonadati</taxon>
        <taxon>Planctomycetota</taxon>
        <taxon>Planctomycetia</taxon>
        <taxon>Gemmatales</taxon>
        <taxon>Gemmataceae</taxon>
        <taxon>Fimbriiglobus</taxon>
    </lineage>
</organism>
<dbReference type="Proteomes" id="UP000214646">
    <property type="component" value="Unassembled WGS sequence"/>
</dbReference>
<dbReference type="RefSeq" id="WP_088258717.1">
    <property type="nucleotide sequence ID" value="NZ_NIDE01000017.1"/>
</dbReference>
<feature type="compositionally biased region" description="Basic and acidic residues" evidence="1">
    <location>
        <begin position="115"/>
        <end position="136"/>
    </location>
</feature>
<keyword evidence="3" id="KW-1185">Reference proteome</keyword>
<accession>A0A225DEF7</accession>
<evidence type="ECO:0000313" key="3">
    <source>
        <dbReference type="Proteomes" id="UP000214646"/>
    </source>
</evidence>
<evidence type="ECO:0000313" key="2">
    <source>
        <dbReference type="EMBL" id="OWK35539.1"/>
    </source>
</evidence>